<feature type="transmembrane region" description="Helical" evidence="5">
    <location>
        <begin position="166"/>
        <end position="185"/>
    </location>
</feature>
<dbReference type="PANTHER" id="PTHR37422:SF17">
    <property type="entry name" value="O-ANTIGEN LIGASE"/>
    <property type="match status" value="1"/>
</dbReference>
<evidence type="ECO:0000259" key="6">
    <source>
        <dbReference type="Pfam" id="PF04932"/>
    </source>
</evidence>
<dbReference type="Pfam" id="PF04932">
    <property type="entry name" value="Wzy_C"/>
    <property type="match status" value="1"/>
</dbReference>
<feature type="transmembrane region" description="Helical" evidence="5">
    <location>
        <begin position="104"/>
        <end position="124"/>
    </location>
</feature>
<keyword evidence="2 5" id="KW-0812">Transmembrane</keyword>
<evidence type="ECO:0000256" key="1">
    <source>
        <dbReference type="ARBA" id="ARBA00004141"/>
    </source>
</evidence>
<evidence type="ECO:0000313" key="8">
    <source>
        <dbReference type="Proteomes" id="UP001237592"/>
    </source>
</evidence>
<proteinExistence type="predicted"/>
<feature type="transmembrane region" description="Helical" evidence="5">
    <location>
        <begin position="379"/>
        <end position="398"/>
    </location>
</feature>
<keyword evidence="3 5" id="KW-1133">Transmembrane helix</keyword>
<dbReference type="EMBL" id="JAVFKP010000002">
    <property type="protein sequence ID" value="MDQ4626235.1"/>
    <property type="molecule type" value="Genomic_DNA"/>
</dbReference>
<keyword evidence="4 5" id="KW-0472">Membrane</keyword>
<organism evidence="7 8">
    <name type="scientific">Janthinobacterium lividum</name>
    <dbReference type="NCBI Taxonomy" id="29581"/>
    <lineage>
        <taxon>Bacteria</taxon>
        <taxon>Pseudomonadati</taxon>
        <taxon>Pseudomonadota</taxon>
        <taxon>Betaproteobacteria</taxon>
        <taxon>Burkholderiales</taxon>
        <taxon>Oxalobacteraceae</taxon>
        <taxon>Janthinobacterium</taxon>
    </lineage>
</organism>
<comment type="caution">
    <text evidence="7">The sequence shown here is derived from an EMBL/GenBank/DDBJ whole genome shotgun (WGS) entry which is preliminary data.</text>
</comment>
<feature type="transmembrane region" description="Helical" evidence="5">
    <location>
        <begin position="323"/>
        <end position="342"/>
    </location>
</feature>
<dbReference type="RefSeq" id="WP_307779031.1">
    <property type="nucleotide sequence ID" value="NZ_JAVFKP010000002.1"/>
</dbReference>
<feature type="transmembrane region" description="Helical" evidence="5">
    <location>
        <begin position="51"/>
        <end position="70"/>
    </location>
</feature>
<name>A0ABU0XRU2_9BURK</name>
<evidence type="ECO:0000256" key="3">
    <source>
        <dbReference type="ARBA" id="ARBA00022989"/>
    </source>
</evidence>
<comment type="subcellular location">
    <subcellularLocation>
        <location evidence="1">Membrane</location>
        <topology evidence="1">Multi-pass membrane protein</topology>
    </subcellularLocation>
</comment>
<feature type="transmembrane region" description="Helical" evidence="5">
    <location>
        <begin position="191"/>
        <end position="207"/>
    </location>
</feature>
<gene>
    <name evidence="7" type="ORF">RB624_10105</name>
</gene>
<feature type="transmembrane region" description="Helical" evidence="5">
    <location>
        <begin position="139"/>
        <end position="159"/>
    </location>
</feature>
<evidence type="ECO:0000256" key="5">
    <source>
        <dbReference type="SAM" id="Phobius"/>
    </source>
</evidence>
<feature type="transmembrane region" description="Helical" evidence="5">
    <location>
        <begin position="82"/>
        <end position="97"/>
    </location>
</feature>
<protein>
    <submittedName>
        <fullName evidence="7">O-antigen ligase family protein</fullName>
    </submittedName>
</protein>
<dbReference type="PANTHER" id="PTHR37422">
    <property type="entry name" value="TEICHURONIC ACID BIOSYNTHESIS PROTEIN TUAE"/>
    <property type="match status" value="1"/>
</dbReference>
<feature type="domain" description="O-antigen ligase-related" evidence="6">
    <location>
        <begin position="176"/>
        <end position="331"/>
    </location>
</feature>
<accession>A0ABU0XRU2</accession>
<dbReference type="InterPro" id="IPR051533">
    <property type="entry name" value="WaaL-like"/>
</dbReference>
<evidence type="ECO:0000256" key="2">
    <source>
        <dbReference type="ARBA" id="ARBA00022692"/>
    </source>
</evidence>
<feature type="transmembrane region" description="Helical" evidence="5">
    <location>
        <begin position="214"/>
        <end position="232"/>
    </location>
</feature>
<dbReference type="InterPro" id="IPR007016">
    <property type="entry name" value="O-antigen_ligase-rel_domated"/>
</dbReference>
<feature type="transmembrane region" description="Helical" evidence="5">
    <location>
        <begin position="12"/>
        <end position="39"/>
    </location>
</feature>
<dbReference type="GO" id="GO:0016874">
    <property type="term" value="F:ligase activity"/>
    <property type="evidence" value="ECO:0007669"/>
    <property type="project" value="UniProtKB-KW"/>
</dbReference>
<keyword evidence="8" id="KW-1185">Reference proteome</keyword>
<dbReference type="Proteomes" id="UP001237592">
    <property type="component" value="Unassembled WGS sequence"/>
</dbReference>
<reference evidence="7 8" key="1">
    <citation type="submission" date="2023-08" db="EMBL/GenBank/DDBJ databases">
        <title>Draft genome sequence of Janthinobacterium lividum.</title>
        <authorList>
            <person name="Chun B.H."/>
            <person name="Lee Y."/>
        </authorList>
    </citation>
    <scope>NUCLEOTIDE SEQUENCE [LARGE SCALE GENOMIC DNA]</scope>
    <source>
        <strain evidence="7 8">AMJK</strain>
    </source>
</reference>
<sequence>MLGLTSVCVFLFSALALAVNSGYSLGALVLLLASSWLLWKRPRLNLQRRDYLMLGTLLLYFFIFTANMLYHADPARELDMPLRALLAAPVLLLLIAYPPRPEAWWSGVAIGAIGGAALAFWQFFVHDIARPQAATSNAIHYGNVSMLLGMLSLCGVTWARAQSRQRLWTVLMLCGCIAGIAGSIISGSRGGWLALPICVCIIALHHARKHGKRYLFSVAAAFVVFGTLVYALPNSPVRERSVAAINELNSFNDSGNIYSSVGQRVEMWRSALRMSDENLLLGIGRNGYLAQKQELAAEGKMNAVARDFTNAHNDYIDSLVKRGMLGLLALLVLFFLPLRLFTQSLRAAGHGQTTQPYALAGVILLSCYITFGLTTNSLTLNIGIIMLVFPMVILWAMLRQHERIA</sequence>
<keyword evidence="7" id="KW-0436">Ligase</keyword>
<evidence type="ECO:0000256" key="4">
    <source>
        <dbReference type="ARBA" id="ARBA00023136"/>
    </source>
</evidence>
<evidence type="ECO:0000313" key="7">
    <source>
        <dbReference type="EMBL" id="MDQ4626235.1"/>
    </source>
</evidence>
<feature type="transmembrane region" description="Helical" evidence="5">
    <location>
        <begin position="354"/>
        <end position="373"/>
    </location>
</feature>